<dbReference type="InParanoid" id="M4BAU6"/>
<evidence type="ECO:0000313" key="3">
    <source>
        <dbReference type="Proteomes" id="UP000011713"/>
    </source>
</evidence>
<feature type="region of interest" description="Disordered" evidence="1">
    <location>
        <begin position="1"/>
        <end position="23"/>
    </location>
</feature>
<reference evidence="2" key="2">
    <citation type="submission" date="2015-06" db="UniProtKB">
        <authorList>
            <consortium name="EnsemblProtists"/>
        </authorList>
    </citation>
    <scope>IDENTIFICATION</scope>
    <source>
        <strain evidence="2">Emoy2</strain>
    </source>
</reference>
<reference evidence="3" key="1">
    <citation type="journal article" date="2010" name="Science">
        <title>Signatures of adaptation to obligate biotrophy in the Hyaloperonospora arabidopsidis genome.</title>
        <authorList>
            <person name="Baxter L."/>
            <person name="Tripathy S."/>
            <person name="Ishaque N."/>
            <person name="Boot N."/>
            <person name="Cabral A."/>
            <person name="Kemen E."/>
            <person name="Thines M."/>
            <person name="Ah-Fong A."/>
            <person name="Anderson R."/>
            <person name="Badejoko W."/>
            <person name="Bittner-Eddy P."/>
            <person name="Boore J.L."/>
            <person name="Chibucos M.C."/>
            <person name="Coates M."/>
            <person name="Dehal P."/>
            <person name="Delehaunty K."/>
            <person name="Dong S."/>
            <person name="Downton P."/>
            <person name="Dumas B."/>
            <person name="Fabro G."/>
            <person name="Fronick C."/>
            <person name="Fuerstenberg S.I."/>
            <person name="Fulton L."/>
            <person name="Gaulin E."/>
            <person name="Govers F."/>
            <person name="Hughes L."/>
            <person name="Humphray S."/>
            <person name="Jiang R.H."/>
            <person name="Judelson H."/>
            <person name="Kamoun S."/>
            <person name="Kyung K."/>
            <person name="Meijer H."/>
            <person name="Minx P."/>
            <person name="Morris P."/>
            <person name="Nelson J."/>
            <person name="Phuntumart V."/>
            <person name="Qutob D."/>
            <person name="Rehmany A."/>
            <person name="Rougon-Cardoso A."/>
            <person name="Ryden P."/>
            <person name="Torto-Alalibo T."/>
            <person name="Studholme D."/>
            <person name="Wang Y."/>
            <person name="Win J."/>
            <person name="Wood J."/>
            <person name="Clifton S.W."/>
            <person name="Rogers J."/>
            <person name="Van den Ackerveken G."/>
            <person name="Jones J.D."/>
            <person name="McDowell J.M."/>
            <person name="Beynon J."/>
            <person name="Tyler B.M."/>
        </authorList>
    </citation>
    <scope>NUCLEOTIDE SEQUENCE [LARGE SCALE GENOMIC DNA]</scope>
    <source>
        <strain evidence="3">Emoy2</strain>
    </source>
</reference>
<dbReference type="VEuPathDB" id="FungiDB:HpaG803406"/>
<dbReference type="EnsemblProtists" id="HpaT803406">
    <property type="protein sequence ID" value="HpaP803406"/>
    <property type="gene ID" value="HpaG803406"/>
</dbReference>
<organism evidence="2 3">
    <name type="scientific">Hyaloperonospora arabidopsidis (strain Emoy2)</name>
    <name type="common">Downy mildew agent</name>
    <name type="synonym">Peronospora arabidopsidis</name>
    <dbReference type="NCBI Taxonomy" id="559515"/>
    <lineage>
        <taxon>Eukaryota</taxon>
        <taxon>Sar</taxon>
        <taxon>Stramenopiles</taxon>
        <taxon>Oomycota</taxon>
        <taxon>Peronosporomycetes</taxon>
        <taxon>Peronosporales</taxon>
        <taxon>Peronosporaceae</taxon>
        <taxon>Hyaloperonospora</taxon>
    </lineage>
</organism>
<evidence type="ECO:0000313" key="2">
    <source>
        <dbReference type="EnsemblProtists" id="HpaP803406"/>
    </source>
</evidence>
<keyword evidence="3" id="KW-1185">Reference proteome</keyword>
<dbReference type="EMBL" id="JH598083">
    <property type="status" value="NOT_ANNOTATED_CDS"/>
    <property type="molecule type" value="Genomic_DNA"/>
</dbReference>
<evidence type="ECO:0000256" key="1">
    <source>
        <dbReference type="SAM" id="MobiDB-lite"/>
    </source>
</evidence>
<sequence length="229" mass="26052">MLSENVVEDELPSEPSQESTPQMLKLKVRRSLYTDLVENSGDDDFYEDERHDPPRKRLNATDPYMELARMYPQSFRCPTVLYVSESGVVKALEDEHISNILEACFHIKVMPRMLVLNHAEGHFQVVQYRSQYRDWNALPRPNIRSRLDMVHQHVGLPVLDAGHYNEWSPVECAQGEEGAIFEELGFDAYASGSQEIAIADEEGATPVKWYSEGTGSPLYATIHLRILGA</sequence>
<proteinExistence type="predicted"/>
<dbReference type="Proteomes" id="UP000011713">
    <property type="component" value="Unassembled WGS sequence"/>
</dbReference>
<name>M4BAU6_HYAAE</name>
<dbReference type="AlphaFoldDB" id="M4BAU6"/>
<protein>
    <submittedName>
        <fullName evidence="2">Uncharacterized protein</fullName>
    </submittedName>
</protein>
<accession>M4BAU6</accession>
<feature type="compositionally biased region" description="Acidic residues" evidence="1">
    <location>
        <begin position="1"/>
        <end position="12"/>
    </location>
</feature>
<dbReference type="HOGENOM" id="CLU_1211780_0_0_1"/>